<organism evidence="3 4">
    <name type="scientific">Microbacterium immunditiarum</name>
    <dbReference type="NCBI Taxonomy" id="337480"/>
    <lineage>
        <taxon>Bacteria</taxon>
        <taxon>Bacillati</taxon>
        <taxon>Actinomycetota</taxon>
        <taxon>Actinomycetes</taxon>
        <taxon>Micrococcales</taxon>
        <taxon>Microbacteriaceae</taxon>
        <taxon>Microbacterium</taxon>
    </lineage>
</organism>
<dbReference type="EMBL" id="JACCBV010000001">
    <property type="protein sequence ID" value="NYE19843.1"/>
    <property type="molecule type" value="Genomic_DNA"/>
</dbReference>
<evidence type="ECO:0000313" key="3">
    <source>
        <dbReference type="EMBL" id="NYE19843.1"/>
    </source>
</evidence>
<sequence length="193" mass="20523">MTDASQGHERPRPQYGEYATPEEQRAHIRDPQAASVYSPVADAAVPPAAVPPAAPSVPPRVDPQGPVLRPHPADRIATIALLVYGAINVVFTAVSFLDLPTVAERAMQIMGIPGDFTNVESARSWGLIAAILLAVGYVVTALLAVRRLRSGRLAWWIPLVGALVTYAIVYVCIAIPLLGDPAFSQYITNPPAG</sequence>
<keyword evidence="2" id="KW-0472">Membrane</keyword>
<name>A0A7Y9GNN1_9MICO</name>
<proteinExistence type="predicted"/>
<feature type="transmembrane region" description="Helical" evidence="2">
    <location>
        <begin position="157"/>
        <end position="178"/>
    </location>
</feature>
<keyword evidence="2" id="KW-1133">Transmembrane helix</keyword>
<dbReference type="Proteomes" id="UP000576969">
    <property type="component" value="Unassembled WGS sequence"/>
</dbReference>
<dbReference type="Pfam" id="PF19779">
    <property type="entry name" value="DUF6264"/>
    <property type="match status" value="1"/>
</dbReference>
<dbReference type="AlphaFoldDB" id="A0A7Y9GNN1"/>
<keyword evidence="2" id="KW-0812">Transmembrane</keyword>
<evidence type="ECO:0000256" key="2">
    <source>
        <dbReference type="SAM" id="Phobius"/>
    </source>
</evidence>
<protein>
    <submittedName>
        <fullName evidence="3">Uncharacterized membrane protein YhaH (DUF805 family)</fullName>
    </submittedName>
</protein>
<comment type="caution">
    <text evidence="3">The sequence shown here is derived from an EMBL/GenBank/DDBJ whole genome shotgun (WGS) entry which is preliminary data.</text>
</comment>
<feature type="transmembrane region" description="Helical" evidence="2">
    <location>
        <begin position="76"/>
        <end position="97"/>
    </location>
</feature>
<feature type="transmembrane region" description="Helical" evidence="2">
    <location>
        <begin position="125"/>
        <end position="145"/>
    </location>
</feature>
<evidence type="ECO:0000313" key="4">
    <source>
        <dbReference type="Proteomes" id="UP000576969"/>
    </source>
</evidence>
<feature type="compositionally biased region" description="Basic and acidic residues" evidence="1">
    <location>
        <begin position="1"/>
        <end position="12"/>
    </location>
</feature>
<feature type="region of interest" description="Disordered" evidence="1">
    <location>
        <begin position="1"/>
        <end position="32"/>
    </location>
</feature>
<reference evidence="3 4" key="1">
    <citation type="submission" date="2020-07" db="EMBL/GenBank/DDBJ databases">
        <title>Sequencing the genomes of 1000 actinobacteria strains.</title>
        <authorList>
            <person name="Klenk H.-P."/>
        </authorList>
    </citation>
    <scope>NUCLEOTIDE SEQUENCE [LARGE SCALE GENOMIC DNA]</scope>
    <source>
        <strain evidence="3 4">DSM 24662</strain>
    </source>
</reference>
<dbReference type="InterPro" id="IPR046231">
    <property type="entry name" value="DUF6264"/>
</dbReference>
<gene>
    <name evidence="3" type="ORF">BJ991_001871</name>
</gene>
<dbReference type="RefSeq" id="WP_179489444.1">
    <property type="nucleotide sequence ID" value="NZ_JACCBV010000001.1"/>
</dbReference>
<evidence type="ECO:0000256" key="1">
    <source>
        <dbReference type="SAM" id="MobiDB-lite"/>
    </source>
</evidence>
<accession>A0A7Y9GNN1</accession>
<keyword evidence="4" id="KW-1185">Reference proteome</keyword>